<evidence type="ECO:0000256" key="1">
    <source>
        <dbReference type="ARBA" id="ARBA00004613"/>
    </source>
</evidence>
<dbReference type="CDD" id="cd10918">
    <property type="entry name" value="CE4_NodB_like_5s_6s"/>
    <property type="match status" value="1"/>
</dbReference>
<proteinExistence type="predicted"/>
<dbReference type="InterPro" id="IPR002509">
    <property type="entry name" value="NODB_dom"/>
</dbReference>
<gene>
    <name evidence="5" type="ORF">Pan44_22990</name>
</gene>
<accession>A0A517SDT2</accession>
<dbReference type="GO" id="GO:0016810">
    <property type="term" value="F:hydrolase activity, acting on carbon-nitrogen (but not peptide) bonds"/>
    <property type="evidence" value="ECO:0007669"/>
    <property type="project" value="InterPro"/>
</dbReference>
<evidence type="ECO:0000313" key="5">
    <source>
        <dbReference type="EMBL" id="QDT54271.1"/>
    </source>
</evidence>
<dbReference type="OrthoDB" id="232833at2"/>
<reference evidence="5 6" key="1">
    <citation type="submission" date="2019-02" db="EMBL/GenBank/DDBJ databases">
        <title>Deep-cultivation of Planctomycetes and their phenomic and genomic characterization uncovers novel biology.</title>
        <authorList>
            <person name="Wiegand S."/>
            <person name="Jogler M."/>
            <person name="Boedeker C."/>
            <person name="Pinto D."/>
            <person name="Vollmers J."/>
            <person name="Rivas-Marin E."/>
            <person name="Kohn T."/>
            <person name="Peeters S.H."/>
            <person name="Heuer A."/>
            <person name="Rast P."/>
            <person name="Oberbeckmann S."/>
            <person name="Bunk B."/>
            <person name="Jeske O."/>
            <person name="Meyerdierks A."/>
            <person name="Storesund J.E."/>
            <person name="Kallscheuer N."/>
            <person name="Luecker S."/>
            <person name="Lage O.M."/>
            <person name="Pohl T."/>
            <person name="Merkel B.J."/>
            <person name="Hornburger P."/>
            <person name="Mueller R.-W."/>
            <person name="Bruemmer F."/>
            <person name="Labrenz M."/>
            <person name="Spormann A.M."/>
            <person name="Op den Camp H."/>
            <person name="Overmann J."/>
            <person name="Amann R."/>
            <person name="Jetten M.S.M."/>
            <person name="Mascher T."/>
            <person name="Medema M.H."/>
            <person name="Devos D.P."/>
            <person name="Kaster A.-K."/>
            <person name="Ovreas L."/>
            <person name="Rohde M."/>
            <person name="Galperin M.Y."/>
            <person name="Jogler C."/>
        </authorList>
    </citation>
    <scope>NUCLEOTIDE SEQUENCE [LARGE SCALE GENOMIC DNA]</scope>
    <source>
        <strain evidence="5 6">Pan44</strain>
    </source>
</reference>
<name>A0A517SDT2_9PLAN</name>
<keyword evidence="6" id="KW-1185">Reference proteome</keyword>
<dbReference type="GO" id="GO:0005576">
    <property type="term" value="C:extracellular region"/>
    <property type="evidence" value="ECO:0007669"/>
    <property type="project" value="UniProtKB-SubCell"/>
</dbReference>
<dbReference type="PANTHER" id="PTHR34216">
    <property type="match status" value="1"/>
</dbReference>
<organism evidence="5 6">
    <name type="scientific">Caulifigura coniformis</name>
    <dbReference type="NCBI Taxonomy" id="2527983"/>
    <lineage>
        <taxon>Bacteria</taxon>
        <taxon>Pseudomonadati</taxon>
        <taxon>Planctomycetota</taxon>
        <taxon>Planctomycetia</taxon>
        <taxon>Planctomycetales</taxon>
        <taxon>Planctomycetaceae</taxon>
        <taxon>Caulifigura</taxon>
    </lineage>
</organism>
<sequence length="293" mass="32852" precursor="true">MRFAVCALLLTLASAVAADDLPATPAVRKAIPDRLVVLTFDDSAKSHYTIVRPLLKQYGFGATFFITEGFDFPTNKKDYMTWDEIRELHDDGFEIGNHTRDHLGISDKTVGRLPEQLQAIADNCRTHGIPAPVTFAWPGNAMTPAAFETLKAHGIRFARRGGAPEYPYDEGRGFAYEPGLDDPLMVPSAGDARPKWTLPDFIRAVDQARDGRIAVLQFHGVPDTAHNWVSSSQQNFEAYLKYLHVERYRVIALRDLQEFVDPEVAPADYRRVIESRREALNPPKTDTTPGKDR</sequence>
<feature type="signal peptide" evidence="3">
    <location>
        <begin position="1"/>
        <end position="17"/>
    </location>
</feature>
<dbReference type="InterPro" id="IPR051398">
    <property type="entry name" value="Polysacch_Deacetylase"/>
</dbReference>
<dbReference type="PROSITE" id="PS51677">
    <property type="entry name" value="NODB"/>
    <property type="match status" value="1"/>
</dbReference>
<dbReference type="KEGG" id="ccos:Pan44_22990"/>
<comment type="subcellular location">
    <subcellularLocation>
        <location evidence="1">Secreted</location>
    </subcellularLocation>
</comment>
<evidence type="ECO:0000259" key="4">
    <source>
        <dbReference type="PROSITE" id="PS51677"/>
    </source>
</evidence>
<dbReference type="AlphaFoldDB" id="A0A517SDT2"/>
<evidence type="ECO:0000256" key="2">
    <source>
        <dbReference type="ARBA" id="ARBA00022729"/>
    </source>
</evidence>
<dbReference type="SUPFAM" id="SSF88713">
    <property type="entry name" value="Glycoside hydrolase/deacetylase"/>
    <property type="match status" value="1"/>
</dbReference>
<dbReference type="InterPro" id="IPR011330">
    <property type="entry name" value="Glyco_hydro/deAcase_b/a-brl"/>
</dbReference>
<dbReference type="InParanoid" id="A0A517SDT2"/>
<dbReference type="EMBL" id="CP036271">
    <property type="protein sequence ID" value="QDT54271.1"/>
    <property type="molecule type" value="Genomic_DNA"/>
</dbReference>
<protein>
    <submittedName>
        <fullName evidence="5">Polysaccharide deacetylase</fullName>
    </submittedName>
</protein>
<dbReference type="RefSeq" id="WP_145030147.1">
    <property type="nucleotide sequence ID" value="NZ_CP036271.1"/>
</dbReference>
<feature type="chain" id="PRO_5022175092" evidence="3">
    <location>
        <begin position="18"/>
        <end position="293"/>
    </location>
</feature>
<dbReference type="Proteomes" id="UP000315700">
    <property type="component" value="Chromosome"/>
</dbReference>
<evidence type="ECO:0000256" key="3">
    <source>
        <dbReference type="SAM" id="SignalP"/>
    </source>
</evidence>
<dbReference type="GO" id="GO:0005975">
    <property type="term" value="P:carbohydrate metabolic process"/>
    <property type="evidence" value="ECO:0007669"/>
    <property type="project" value="InterPro"/>
</dbReference>
<dbReference type="Pfam" id="PF01522">
    <property type="entry name" value="Polysacc_deac_1"/>
    <property type="match status" value="1"/>
</dbReference>
<keyword evidence="2 3" id="KW-0732">Signal</keyword>
<dbReference type="Gene3D" id="3.20.20.370">
    <property type="entry name" value="Glycoside hydrolase/deacetylase"/>
    <property type="match status" value="2"/>
</dbReference>
<feature type="domain" description="NodB homology" evidence="4">
    <location>
        <begin position="34"/>
        <end position="122"/>
    </location>
</feature>
<evidence type="ECO:0000313" key="6">
    <source>
        <dbReference type="Proteomes" id="UP000315700"/>
    </source>
</evidence>
<dbReference type="PANTHER" id="PTHR34216:SF3">
    <property type="entry name" value="POLY-BETA-1,6-N-ACETYL-D-GLUCOSAMINE N-DEACETYLASE"/>
    <property type="match status" value="1"/>
</dbReference>